<dbReference type="SFLD" id="SFLDS00003">
    <property type="entry name" value="Haloacid_Dehalogenase"/>
    <property type="match status" value="1"/>
</dbReference>
<keyword evidence="15 18" id="KW-0472">Membrane</keyword>
<comment type="similarity">
    <text evidence="3">Belongs to the cation transport ATPase (P-type) (TC 3.A.3) family. Type IIIB subfamily.</text>
</comment>
<dbReference type="Gene3D" id="2.70.150.10">
    <property type="entry name" value="Calcium-transporting ATPase, cytoplasmic transduction domain A"/>
    <property type="match status" value="1"/>
</dbReference>
<dbReference type="PANTHER" id="PTHR42861">
    <property type="entry name" value="CALCIUM-TRANSPORTING ATPASE"/>
    <property type="match status" value="1"/>
</dbReference>
<evidence type="ECO:0000256" key="2">
    <source>
        <dbReference type="ARBA" id="ARBA00004429"/>
    </source>
</evidence>
<comment type="function">
    <text evidence="1">Mediates magnesium influx to the cytosol.</text>
</comment>
<dbReference type="Proteomes" id="UP000660021">
    <property type="component" value="Unassembled WGS sequence"/>
</dbReference>
<dbReference type="InterPro" id="IPR006415">
    <property type="entry name" value="P-type_ATPase_IIIB"/>
</dbReference>
<dbReference type="InterPro" id="IPR023214">
    <property type="entry name" value="HAD_sf"/>
</dbReference>
<comment type="caution">
    <text evidence="20">The sequence shown here is derived from an EMBL/GenBank/DDBJ whole genome shotgun (WGS) entry which is preliminary data.</text>
</comment>
<dbReference type="InterPro" id="IPR023299">
    <property type="entry name" value="ATPase_P-typ_cyto_dom_N"/>
</dbReference>
<evidence type="ECO:0000256" key="6">
    <source>
        <dbReference type="ARBA" id="ARBA00022475"/>
    </source>
</evidence>
<feature type="transmembrane region" description="Helical" evidence="18">
    <location>
        <begin position="259"/>
        <end position="277"/>
    </location>
</feature>
<dbReference type="Pfam" id="PF00689">
    <property type="entry name" value="Cation_ATPase_C"/>
    <property type="match status" value="1"/>
</dbReference>
<dbReference type="EMBL" id="JACOPR010000004">
    <property type="protein sequence ID" value="MBC5730891.1"/>
    <property type="molecule type" value="Genomic_DNA"/>
</dbReference>
<comment type="catalytic activity">
    <reaction evidence="17">
        <text>Mg(2+)(out) + ATP + H2O = Mg(2+)(in) + ADP + phosphate + H(+)</text>
        <dbReference type="Rhea" id="RHEA:10260"/>
        <dbReference type="ChEBI" id="CHEBI:15377"/>
        <dbReference type="ChEBI" id="CHEBI:15378"/>
        <dbReference type="ChEBI" id="CHEBI:18420"/>
        <dbReference type="ChEBI" id="CHEBI:30616"/>
        <dbReference type="ChEBI" id="CHEBI:43474"/>
        <dbReference type="ChEBI" id="CHEBI:456216"/>
        <dbReference type="EC" id="7.2.2.14"/>
    </reaction>
</comment>
<evidence type="ECO:0000256" key="4">
    <source>
        <dbReference type="ARBA" id="ARBA00012786"/>
    </source>
</evidence>
<keyword evidence="14 18" id="KW-1133">Transmembrane helix</keyword>
<name>A0ABR7HTW4_9FIRM</name>
<keyword evidence="7" id="KW-0997">Cell inner membrane</keyword>
<keyword evidence="8" id="KW-0597">Phosphoprotein</keyword>
<dbReference type="NCBIfam" id="TIGR01524">
    <property type="entry name" value="ATPase-IIIB_Mg"/>
    <property type="match status" value="1"/>
</dbReference>
<keyword evidence="11" id="KW-0067">ATP-binding</keyword>
<dbReference type="NCBIfam" id="TIGR01494">
    <property type="entry name" value="ATPase_P-type"/>
    <property type="match status" value="2"/>
</dbReference>
<dbReference type="Pfam" id="PF08282">
    <property type="entry name" value="Hydrolase_3"/>
    <property type="match status" value="1"/>
</dbReference>
<evidence type="ECO:0000256" key="13">
    <source>
        <dbReference type="ARBA" id="ARBA00022967"/>
    </source>
</evidence>
<dbReference type="SUPFAM" id="SSF81653">
    <property type="entry name" value="Calcium ATPase, transduction domain A"/>
    <property type="match status" value="1"/>
</dbReference>
<dbReference type="Pfam" id="PF00690">
    <property type="entry name" value="Cation_ATPase_N"/>
    <property type="match status" value="1"/>
</dbReference>
<dbReference type="InterPro" id="IPR059000">
    <property type="entry name" value="ATPase_P-type_domA"/>
</dbReference>
<comment type="subcellular location">
    <subcellularLocation>
        <location evidence="2">Cell inner membrane</location>
        <topology evidence="2">Multi-pass membrane protein</topology>
    </subcellularLocation>
</comment>
<dbReference type="InterPro" id="IPR036412">
    <property type="entry name" value="HAD-like_sf"/>
</dbReference>
<dbReference type="Gene3D" id="3.40.1110.10">
    <property type="entry name" value="Calcium-transporting ATPase, cytoplasmic domain N"/>
    <property type="match status" value="1"/>
</dbReference>
<evidence type="ECO:0000256" key="8">
    <source>
        <dbReference type="ARBA" id="ARBA00022553"/>
    </source>
</evidence>
<dbReference type="InterPro" id="IPR006068">
    <property type="entry name" value="ATPase_P-typ_cation-transptr_C"/>
</dbReference>
<evidence type="ECO:0000256" key="3">
    <source>
        <dbReference type="ARBA" id="ARBA00008746"/>
    </source>
</evidence>
<dbReference type="InterPro" id="IPR008250">
    <property type="entry name" value="ATPase_P-typ_transduc_dom_A_sf"/>
</dbReference>
<keyword evidence="6" id="KW-1003">Cell membrane</keyword>
<evidence type="ECO:0000256" key="12">
    <source>
        <dbReference type="ARBA" id="ARBA00022842"/>
    </source>
</evidence>
<evidence type="ECO:0000313" key="21">
    <source>
        <dbReference type="Proteomes" id="UP000660021"/>
    </source>
</evidence>
<evidence type="ECO:0000256" key="7">
    <source>
        <dbReference type="ARBA" id="ARBA00022519"/>
    </source>
</evidence>
<protein>
    <recommendedName>
        <fullName evidence="5">Magnesium-transporting ATPase, P-type 1</fullName>
        <ecNumber evidence="4">7.2.2.14</ecNumber>
    </recommendedName>
    <alternativeName>
        <fullName evidence="16">Mg(2+) transport ATPase, P-type 1</fullName>
    </alternativeName>
</protein>
<evidence type="ECO:0000256" key="5">
    <source>
        <dbReference type="ARBA" id="ARBA00013555"/>
    </source>
</evidence>
<evidence type="ECO:0000256" key="14">
    <source>
        <dbReference type="ARBA" id="ARBA00022989"/>
    </source>
</evidence>
<dbReference type="InterPro" id="IPR001757">
    <property type="entry name" value="P_typ_ATPase"/>
</dbReference>
<evidence type="ECO:0000256" key="1">
    <source>
        <dbReference type="ARBA" id="ARBA00003954"/>
    </source>
</evidence>
<dbReference type="InterPro" id="IPR018303">
    <property type="entry name" value="ATPase_P-typ_P_site"/>
</dbReference>
<keyword evidence="13" id="KW-1278">Translocase</keyword>
<feature type="transmembrane region" description="Helical" evidence="18">
    <location>
        <begin position="855"/>
        <end position="874"/>
    </location>
</feature>
<evidence type="ECO:0000256" key="17">
    <source>
        <dbReference type="ARBA" id="ARBA00047295"/>
    </source>
</evidence>
<dbReference type="PROSITE" id="PS00154">
    <property type="entry name" value="ATPASE_E1_E2"/>
    <property type="match status" value="1"/>
</dbReference>
<evidence type="ECO:0000259" key="19">
    <source>
        <dbReference type="SMART" id="SM00831"/>
    </source>
</evidence>
<dbReference type="SUPFAM" id="SSF81665">
    <property type="entry name" value="Calcium ATPase, transmembrane domain M"/>
    <property type="match status" value="1"/>
</dbReference>
<dbReference type="EC" id="7.2.2.14" evidence="4"/>
<evidence type="ECO:0000256" key="16">
    <source>
        <dbReference type="ARBA" id="ARBA00029806"/>
    </source>
</evidence>
<dbReference type="SFLD" id="SFLDG00002">
    <property type="entry name" value="C1.7:_P-type_atpase_like"/>
    <property type="match status" value="1"/>
</dbReference>
<organism evidence="20 21">
    <name type="scientific">Pseudoflavonifractor hominis</name>
    <dbReference type="NCBI Taxonomy" id="2763059"/>
    <lineage>
        <taxon>Bacteria</taxon>
        <taxon>Bacillati</taxon>
        <taxon>Bacillota</taxon>
        <taxon>Clostridia</taxon>
        <taxon>Eubacteriales</taxon>
        <taxon>Oscillospiraceae</taxon>
        <taxon>Pseudoflavonifractor</taxon>
    </lineage>
</organism>
<keyword evidence="12" id="KW-0460">Magnesium</keyword>
<sequence length="886" mass="96886">MEQIPSSPQERLRRYAREDVETLYRELRVTPGGLSREQIPRMREKYGENRIGYRTEEGPGARLRRAFITPFSVILLVLAAVSFVTDVWLDSNFSRNGTTVALILLMLVAGGAVRLLQERRAGSAADRLIGERAITVSVRRGGQVLRIPAEELVVGDVVLLSTGDRVPADLRLTGVHGLFVSQSLLTGESTVLEKTVSPLPPGGSAALSACSNLAFTGSSVLSGSGEGVVLAVGPHTVYGSYLRELQETRRSFDQGANSIAWVLIRFMTTLVPVVFVISALTRGDWGTSFLFALSVAVGLTPEMLPVVINACLARGSAAMGRKQTIVKNINAMQSFGSMDVLCVDKTGTLTGDEIHLEYYLDILGEESSTVLDCAYLNSLCHGEPSNHLDRAILACSGMPGREAHFQALGQRVRKWDELPFDYTRKCASVLLSDGEGEPFLITKGAVEQVYARCRRVFHRGETVEIDPSDTGGVHAVVDEMLEDGMKVLAVAGRRLPGKQKLCPEDERGLTLLGYLVFFDAPKRSAAQALGRLRELHVRVKVLTGDHRSVAGSVCRRLGIPAEQILTGEALMALTEDARITAVEQTDVFAELTPGQKSELIRLLRENGHTVGFLGDGMNDLAAMTSADVGISVDTAAPAAKEAADVILLKKDLNVLEQGILEGRRAFANMSKYIHITASSNFGNIFSIVLASAFLPFLPMTSIQLLLLNLLYDLLCMTLPWDRVDGEDCGRPSIWSGHTLGRFMRFFGPVSSLFDLLTFAFLYWVLCPSLLGGGYAALSGAMQEQYAMLFHTGWFLESMWTQVLILHMLRTRHIPFVQSRASGVVWLVTSGGLLALTAVVYTPAAAWLGLTPLPGVYFLFLAGMVLCYMLLVTLAKRYYLRRYHTLW</sequence>
<feature type="transmembrane region" description="Helical" evidence="18">
    <location>
        <begin position="66"/>
        <end position="85"/>
    </location>
</feature>
<evidence type="ECO:0000256" key="10">
    <source>
        <dbReference type="ARBA" id="ARBA00022741"/>
    </source>
</evidence>
<evidence type="ECO:0000313" key="20">
    <source>
        <dbReference type="EMBL" id="MBC5730891.1"/>
    </source>
</evidence>
<evidence type="ECO:0000256" key="11">
    <source>
        <dbReference type="ARBA" id="ARBA00022840"/>
    </source>
</evidence>
<feature type="transmembrane region" description="Helical" evidence="18">
    <location>
        <begin position="289"/>
        <end position="312"/>
    </location>
</feature>
<keyword evidence="21" id="KW-1185">Reference proteome</keyword>
<dbReference type="Pfam" id="PF00122">
    <property type="entry name" value="E1-E2_ATPase"/>
    <property type="match status" value="1"/>
</dbReference>
<feature type="transmembrane region" description="Helical" evidence="18">
    <location>
        <begin position="820"/>
        <end position="843"/>
    </location>
</feature>
<dbReference type="InterPro" id="IPR044492">
    <property type="entry name" value="P_typ_ATPase_HD_dom"/>
</dbReference>
<feature type="domain" description="Cation-transporting P-type ATPase N-terminal" evidence="19">
    <location>
        <begin position="14"/>
        <end position="87"/>
    </location>
</feature>
<dbReference type="InterPro" id="IPR023298">
    <property type="entry name" value="ATPase_P-typ_TM_dom_sf"/>
</dbReference>
<keyword evidence="10" id="KW-0547">Nucleotide-binding</keyword>
<evidence type="ECO:0000256" key="18">
    <source>
        <dbReference type="SAM" id="Phobius"/>
    </source>
</evidence>
<dbReference type="SMART" id="SM00831">
    <property type="entry name" value="Cation_ATPase_N"/>
    <property type="match status" value="1"/>
</dbReference>
<dbReference type="PRINTS" id="PR01836">
    <property type="entry name" value="MGATPASE"/>
</dbReference>
<gene>
    <name evidence="20" type="primary">mgtA</name>
    <name evidence="20" type="ORF">H8S34_08615</name>
</gene>
<dbReference type="SUPFAM" id="SSF56784">
    <property type="entry name" value="HAD-like"/>
    <property type="match status" value="1"/>
</dbReference>
<evidence type="ECO:0000256" key="9">
    <source>
        <dbReference type="ARBA" id="ARBA00022692"/>
    </source>
</evidence>
<dbReference type="RefSeq" id="WP_186963730.1">
    <property type="nucleotide sequence ID" value="NZ_JACOPR010000004.1"/>
</dbReference>
<dbReference type="SFLD" id="SFLDF00027">
    <property type="entry name" value="p-type_atpase"/>
    <property type="match status" value="1"/>
</dbReference>
<feature type="transmembrane region" description="Helical" evidence="18">
    <location>
        <begin position="672"/>
        <end position="696"/>
    </location>
</feature>
<dbReference type="Gene3D" id="1.20.1110.10">
    <property type="entry name" value="Calcium-transporting ATPase, transmembrane domain"/>
    <property type="match status" value="1"/>
</dbReference>
<proteinExistence type="inferred from homology"/>
<feature type="transmembrane region" description="Helical" evidence="18">
    <location>
        <begin position="97"/>
        <end position="116"/>
    </location>
</feature>
<accession>A0ABR7HTW4</accession>
<dbReference type="Pfam" id="PF13246">
    <property type="entry name" value="Cation_ATPase"/>
    <property type="match status" value="1"/>
</dbReference>
<keyword evidence="9 18" id="KW-0812">Transmembrane</keyword>
<dbReference type="Gene3D" id="3.40.50.1000">
    <property type="entry name" value="HAD superfamily/HAD-like"/>
    <property type="match status" value="1"/>
</dbReference>
<reference evidence="20 21" key="1">
    <citation type="submission" date="2020-08" db="EMBL/GenBank/DDBJ databases">
        <title>Genome public.</title>
        <authorList>
            <person name="Liu C."/>
            <person name="Sun Q."/>
        </authorList>
    </citation>
    <scope>NUCLEOTIDE SEQUENCE [LARGE SCALE GENOMIC DNA]</scope>
    <source>
        <strain evidence="20 21">New-38</strain>
    </source>
</reference>
<evidence type="ECO:0000256" key="15">
    <source>
        <dbReference type="ARBA" id="ARBA00023136"/>
    </source>
</evidence>
<dbReference type="InterPro" id="IPR004014">
    <property type="entry name" value="ATPase_P-typ_cation-transptr_N"/>
</dbReference>